<dbReference type="OrthoDB" id="4807647at2"/>
<protein>
    <submittedName>
        <fullName evidence="1">DUF664 domain-containing protein</fullName>
    </submittedName>
</protein>
<name>A0A444QDP9_9MICO</name>
<sequence length="161" mass="17274">MLTTDDYVYFAVRALEGMAGIVRDLGDDLANTRPNLPGANTPYALLVHCLGVVEYWAGHLVRGRPSERDREAEFDASGAVDVLLQRTEEAIGRLAGDVAAASPSSPLAFQPAASAQGPDRPLTQGAALQHVYEELAQHHGQMELMRDVILAERAGLLVGRS</sequence>
<dbReference type="InterPro" id="IPR034660">
    <property type="entry name" value="DinB/YfiT-like"/>
</dbReference>
<dbReference type="EMBL" id="RZNC01000002">
    <property type="protein sequence ID" value="RWZ64787.1"/>
    <property type="molecule type" value="Genomic_DNA"/>
</dbReference>
<gene>
    <name evidence="1" type="ORF">ELQ92_08020</name>
</gene>
<dbReference type="Pfam" id="PF04978">
    <property type="entry name" value="MST"/>
    <property type="match status" value="1"/>
</dbReference>
<keyword evidence="2" id="KW-1185">Reference proteome</keyword>
<reference evidence="1 2" key="1">
    <citation type="submission" date="2018-12" db="EMBL/GenBank/DDBJ databases">
        <authorList>
            <person name="Li F."/>
        </authorList>
    </citation>
    <scope>NUCLEOTIDE SEQUENCE [LARGE SCALE GENOMIC DNA]</scope>
    <source>
        <strain evidence="1 2">8H24J-4-2</strain>
    </source>
</reference>
<dbReference type="Gene3D" id="1.20.120.450">
    <property type="entry name" value="dinb family like domain"/>
    <property type="match status" value="1"/>
</dbReference>
<evidence type="ECO:0000313" key="1">
    <source>
        <dbReference type="EMBL" id="RWZ64787.1"/>
    </source>
</evidence>
<dbReference type="InterPro" id="IPR007061">
    <property type="entry name" value="MST-like"/>
</dbReference>
<dbReference type="SUPFAM" id="SSF109854">
    <property type="entry name" value="DinB/YfiT-like putative metalloenzymes"/>
    <property type="match status" value="1"/>
</dbReference>
<organism evidence="1 2">
    <name type="scientific">Labedella populi</name>
    <dbReference type="NCBI Taxonomy" id="2498850"/>
    <lineage>
        <taxon>Bacteria</taxon>
        <taxon>Bacillati</taxon>
        <taxon>Actinomycetota</taxon>
        <taxon>Actinomycetes</taxon>
        <taxon>Micrococcales</taxon>
        <taxon>Microbacteriaceae</taxon>
        <taxon>Labedella</taxon>
    </lineage>
</organism>
<evidence type="ECO:0000313" key="2">
    <source>
        <dbReference type="Proteomes" id="UP000288603"/>
    </source>
</evidence>
<dbReference type="AlphaFoldDB" id="A0A444QDP9"/>
<proteinExistence type="predicted"/>
<comment type="caution">
    <text evidence="1">The sequence shown here is derived from an EMBL/GenBank/DDBJ whole genome shotgun (WGS) entry which is preliminary data.</text>
</comment>
<dbReference type="Proteomes" id="UP000288603">
    <property type="component" value="Unassembled WGS sequence"/>
</dbReference>
<accession>A0A444QDP9</accession>